<dbReference type="Proteomes" id="UP000639006">
    <property type="component" value="Unassembled WGS sequence"/>
</dbReference>
<organism evidence="1 2">
    <name type="scientific">Candidatus Argoarchaeum ethanivorans</name>
    <dbReference type="NCBI Taxonomy" id="2608793"/>
    <lineage>
        <taxon>Archaea</taxon>
        <taxon>Methanobacteriati</taxon>
        <taxon>Methanobacteriota</taxon>
        <taxon>Stenosarchaea group</taxon>
        <taxon>Methanomicrobia</taxon>
        <taxon>Methanosarcinales</taxon>
        <taxon>Methanosarcinales incertae sedis</taxon>
        <taxon>GOM Arc I cluster</taxon>
        <taxon>Candidatus Argoarchaeum</taxon>
    </lineage>
</organism>
<evidence type="ECO:0000313" key="2">
    <source>
        <dbReference type="Proteomes" id="UP000639006"/>
    </source>
</evidence>
<evidence type="ECO:0000313" key="1">
    <source>
        <dbReference type="EMBL" id="CAD6493307.1"/>
    </source>
</evidence>
<name>A0A811TFL3_9EURY</name>
<proteinExistence type="predicted"/>
<sequence length="66" mass="7374">MKASNAAVTHGAHEVEWMTISTDEYESMRKTIEILSDRDLMEQIEEGKGDSSKAINFEELASELGI</sequence>
<reference evidence="1" key="1">
    <citation type="submission" date="2020-10" db="EMBL/GenBank/DDBJ databases">
        <authorList>
            <person name="Hahn C.J."/>
            <person name="Laso-Perez R."/>
            <person name="Vulcano F."/>
            <person name="Vaziourakis K.-M."/>
            <person name="Stokke R."/>
            <person name="Steen I.H."/>
            <person name="Teske A."/>
            <person name="Boetius A."/>
            <person name="Liebeke M."/>
            <person name="Amann R."/>
            <person name="Knittel K."/>
        </authorList>
    </citation>
    <scope>NUCLEOTIDE SEQUENCE</scope>
    <source>
        <strain evidence="1">Gfbio:e3339647-f889-4370-9287-4fb5cb688e4c:AG392M11_GoMArc1</strain>
    </source>
</reference>
<protein>
    <submittedName>
        <fullName evidence="1">Uncharacterized protein</fullName>
    </submittedName>
</protein>
<dbReference type="AlphaFoldDB" id="A0A811TFL3"/>
<gene>
    <name evidence="1" type="ORF">DIAAKJNI_00469</name>
</gene>
<dbReference type="Gene3D" id="3.40.1620.10">
    <property type="entry name" value="YefM-like domain"/>
    <property type="match status" value="1"/>
</dbReference>
<accession>A0A811TFL3</accession>
<comment type="caution">
    <text evidence="1">The sequence shown here is derived from an EMBL/GenBank/DDBJ whole genome shotgun (WGS) entry which is preliminary data.</text>
</comment>
<dbReference type="EMBL" id="CAJHIQ010000029">
    <property type="protein sequence ID" value="CAD6493307.1"/>
    <property type="molecule type" value="Genomic_DNA"/>
</dbReference>